<dbReference type="RefSeq" id="XP_013953499.1">
    <property type="nucleotide sequence ID" value="XM_014098024.1"/>
</dbReference>
<sequence length="117" mass="12850">MAPFPQPSLTGPNNVTTLAHAVRGAVEAKHPPSLAHSESNPLDSETIIFIICFVTIFFSSIILIIIVDLIRKSDFTWLGNLLFRRRRNNARRPENEGTAEGIAVITMPANAAVADRQ</sequence>
<keyword evidence="1" id="KW-0812">Transmembrane</keyword>
<dbReference type="InParanoid" id="G9N2J2"/>
<dbReference type="Proteomes" id="UP000007115">
    <property type="component" value="Unassembled WGS sequence"/>
</dbReference>
<feature type="transmembrane region" description="Helical" evidence="1">
    <location>
        <begin position="47"/>
        <end position="70"/>
    </location>
</feature>
<dbReference type="EMBL" id="ABDF02000084">
    <property type="protein sequence ID" value="EHK19302.1"/>
    <property type="molecule type" value="Genomic_DNA"/>
</dbReference>
<evidence type="ECO:0000313" key="3">
    <source>
        <dbReference type="Proteomes" id="UP000007115"/>
    </source>
</evidence>
<organism evidence="2 3">
    <name type="scientific">Hypocrea virens (strain Gv29-8 / FGSC 10586)</name>
    <name type="common">Gliocladium virens</name>
    <name type="synonym">Trichoderma virens</name>
    <dbReference type="NCBI Taxonomy" id="413071"/>
    <lineage>
        <taxon>Eukaryota</taxon>
        <taxon>Fungi</taxon>
        <taxon>Dikarya</taxon>
        <taxon>Ascomycota</taxon>
        <taxon>Pezizomycotina</taxon>
        <taxon>Sordariomycetes</taxon>
        <taxon>Hypocreomycetidae</taxon>
        <taxon>Hypocreales</taxon>
        <taxon>Hypocreaceae</taxon>
        <taxon>Trichoderma</taxon>
    </lineage>
</organism>
<dbReference type="VEuPathDB" id="FungiDB:TRIVIDRAFT_225173"/>
<dbReference type="GeneID" id="25791936"/>
<keyword evidence="3" id="KW-1185">Reference proteome</keyword>
<dbReference type="AlphaFoldDB" id="G9N2J2"/>
<name>G9N2J2_HYPVG</name>
<dbReference type="HOGENOM" id="CLU_2085157_0_0_1"/>
<evidence type="ECO:0000313" key="2">
    <source>
        <dbReference type="EMBL" id="EHK19302.1"/>
    </source>
</evidence>
<comment type="caution">
    <text evidence="2">The sequence shown here is derived from an EMBL/GenBank/DDBJ whole genome shotgun (WGS) entry which is preliminary data.</text>
</comment>
<accession>G9N2J2</accession>
<protein>
    <submittedName>
        <fullName evidence="2">Uncharacterized protein</fullName>
    </submittedName>
</protein>
<proteinExistence type="predicted"/>
<reference evidence="2 3" key="1">
    <citation type="journal article" date="2011" name="Genome Biol.">
        <title>Comparative genome sequence analysis underscores mycoparasitism as the ancestral life style of Trichoderma.</title>
        <authorList>
            <person name="Kubicek C.P."/>
            <person name="Herrera-Estrella A."/>
            <person name="Seidl-Seiboth V."/>
            <person name="Martinez D.A."/>
            <person name="Druzhinina I.S."/>
            <person name="Thon M."/>
            <person name="Zeilinger S."/>
            <person name="Casas-Flores S."/>
            <person name="Horwitz B.A."/>
            <person name="Mukherjee P.K."/>
            <person name="Mukherjee M."/>
            <person name="Kredics L."/>
            <person name="Alcaraz L.D."/>
            <person name="Aerts A."/>
            <person name="Antal Z."/>
            <person name="Atanasova L."/>
            <person name="Cervantes-Badillo M.G."/>
            <person name="Challacombe J."/>
            <person name="Chertkov O."/>
            <person name="McCluskey K."/>
            <person name="Coulpier F."/>
            <person name="Deshpande N."/>
            <person name="von Doehren H."/>
            <person name="Ebbole D.J."/>
            <person name="Esquivel-Naranjo E.U."/>
            <person name="Fekete E."/>
            <person name="Flipphi M."/>
            <person name="Glaser F."/>
            <person name="Gomez-Rodriguez E.Y."/>
            <person name="Gruber S."/>
            <person name="Han C."/>
            <person name="Henrissat B."/>
            <person name="Hermosa R."/>
            <person name="Hernandez-Onate M."/>
            <person name="Karaffa L."/>
            <person name="Kosti I."/>
            <person name="Le Crom S."/>
            <person name="Lindquist E."/>
            <person name="Lucas S."/>
            <person name="Luebeck M."/>
            <person name="Luebeck P.S."/>
            <person name="Margeot A."/>
            <person name="Metz B."/>
            <person name="Misra M."/>
            <person name="Nevalainen H."/>
            <person name="Omann M."/>
            <person name="Packer N."/>
            <person name="Perrone G."/>
            <person name="Uresti-Rivera E.E."/>
            <person name="Salamov A."/>
            <person name="Schmoll M."/>
            <person name="Seiboth B."/>
            <person name="Shapiro H."/>
            <person name="Sukno S."/>
            <person name="Tamayo-Ramos J.A."/>
            <person name="Tisch D."/>
            <person name="Wiest A."/>
            <person name="Wilkinson H.H."/>
            <person name="Zhang M."/>
            <person name="Coutinho P.M."/>
            <person name="Kenerley C.M."/>
            <person name="Monte E."/>
            <person name="Baker S.E."/>
            <person name="Grigoriev I.V."/>
        </authorList>
    </citation>
    <scope>NUCLEOTIDE SEQUENCE [LARGE SCALE GENOMIC DNA]</scope>
    <source>
        <strain evidence="3">Gv29-8 / FGSC 10586</strain>
    </source>
</reference>
<evidence type="ECO:0000256" key="1">
    <source>
        <dbReference type="SAM" id="Phobius"/>
    </source>
</evidence>
<keyword evidence="1" id="KW-1133">Transmembrane helix</keyword>
<keyword evidence="1" id="KW-0472">Membrane</keyword>
<gene>
    <name evidence="2" type="ORF">TRIVIDRAFT_225173</name>
</gene>